<evidence type="ECO:0000259" key="1">
    <source>
        <dbReference type="PROSITE" id="PS50011"/>
    </source>
</evidence>
<protein>
    <submittedName>
        <fullName evidence="2">Protein kinase domain-containing protein</fullName>
    </submittedName>
</protein>
<evidence type="ECO:0000313" key="2">
    <source>
        <dbReference type="EMBL" id="KAF7316378.1"/>
    </source>
</evidence>
<evidence type="ECO:0000313" key="3">
    <source>
        <dbReference type="Proteomes" id="UP000636479"/>
    </source>
</evidence>
<organism evidence="2 3">
    <name type="scientific">Mycena indigotica</name>
    <dbReference type="NCBI Taxonomy" id="2126181"/>
    <lineage>
        <taxon>Eukaryota</taxon>
        <taxon>Fungi</taxon>
        <taxon>Dikarya</taxon>
        <taxon>Basidiomycota</taxon>
        <taxon>Agaricomycotina</taxon>
        <taxon>Agaricomycetes</taxon>
        <taxon>Agaricomycetidae</taxon>
        <taxon>Agaricales</taxon>
        <taxon>Marasmiineae</taxon>
        <taxon>Mycenaceae</taxon>
        <taxon>Mycena</taxon>
    </lineage>
</organism>
<gene>
    <name evidence="2" type="ORF">MIND_00156600</name>
</gene>
<keyword evidence="3" id="KW-1185">Reference proteome</keyword>
<name>A0A8H6TD33_9AGAR</name>
<dbReference type="RefSeq" id="XP_037226401.1">
    <property type="nucleotide sequence ID" value="XM_037358491.1"/>
</dbReference>
<dbReference type="GO" id="GO:0005524">
    <property type="term" value="F:ATP binding"/>
    <property type="evidence" value="ECO:0007669"/>
    <property type="project" value="InterPro"/>
</dbReference>
<dbReference type="GeneID" id="59341007"/>
<dbReference type="SUPFAM" id="SSF56112">
    <property type="entry name" value="Protein kinase-like (PK-like)"/>
    <property type="match status" value="1"/>
</dbReference>
<keyword evidence="2" id="KW-0418">Kinase</keyword>
<dbReference type="GO" id="GO:0004672">
    <property type="term" value="F:protein kinase activity"/>
    <property type="evidence" value="ECO:0007669"/>
    <property type="project" value="InterPro"/>
</dbReference>
<reference evidence="2" key="1">
    <citation type="submission" date="2020-05" db="EMBL/GenBank/DDBJ databases">
        <title>Mycena genomes resolve the evolution of fungal bioluminescence.</title>
        <authorList>
            <person name="Tsai I.J."/>
        </authorList>
    </citation>
    <scope>NUCLEOTIDE SEQUENCE</scope>
    <source>
        <strain evidence="2">171206Taipei</strain>
    </source>
</reference>
<keyword evidence="2" id="KW-0808">Transferase</keyword>
<feature type="domain" description="Protein kinase" evidence="1">
    <location>
        <begin position="1"/>
        <end position="316"/>
    </location>
</feature>
<dbReference type="Gene3D" id="1.10.510.10">
    <property type="entry name" value="Transferase(Phosphotransferase) domain 1"/>
    <property type="match status" value="1"/>
</dbReference>
<dbReference type="AlphaFoldDB" id="A0A8H6TD33"/>
<dbReference type="PROSITE" id="PS50011">
    <property type="entry name" value="PROTEIN_KINASE_DOM"/>
    <property type="match status" value="1"/>
</dbReference>
<dbReference type="OrthoDB" id="5987198at2759"/>
<dbReference type="SMART" id="SM00220">
    <property type="entry name" value="S_TKc"/>
    <property type="match status" value="1"/>
</dbReference>
<comment type="caution">
    <text evidence="2">The sequence shown here is derived from an EMBL/GenBank/DDBJ whole genome shotgun (WGS) entry which is preliminary data.</text>
</comment>
<dbReference type="EMBL" id="JACAZF010000001">
    <property type="protein sequence ID" value="KAF7316378.1"/>
    <property type="molecule type" value="Genomic_DNA"/>
</dbReference>
<dbReference type="InterPro" id="IPR000719">
    <property type="entry name" value="Prot_kinase_dom"/>
</dbReference>
<sequence>MSAMRDYHLLERSTHELYWFDRRDFLETAGYRLRPKFHPDFIPDVGRRALEDYEATHFKRTLMDAHRMSDNKPVMLKTVLTSVHPHEVELAGLFSSPELAGNSRNHCIPILEVLQDPEDSDKQIIVMPRLIDFCQTKFDTVGEVIHCFRQIFEAFQFMHENFVAHRDCSRLNIVQDPSRLFPSGYHPVHTWQSATSDWPARYITRTECWPRYFVIDFGLSRQYDPSDGPPLEYVIMGGDRSPPEFKTHQLCNPFPTDIYCLGNLLRKYFLFSQKDKLQGIIRPSLSFLEPLVTEMTLLDPSMRPTIGEVCERFDKLCSGLTWWQLRQPGQRHSFRFYQRVRQVWRTMFFVRPIPRYTPRADRPRLSKELRDFYTQIPLDKGDFLWPEFEKPCAS</sequence>
<accession>A0A8H6TD33</accession>
<dbReference type="Proteomes" id="UP000636479">
    <property type="component" value="Unassembled WGS sequence"/>
</dbReference>
<dbReference type="InterPro" id="IPR011009">
    <property type="entry name" value="Kinase-like_dom_sf"/>
</dbReference>
<proteinExistence type="predicted"/>